<evidence type="ECO:0000256" key="2">
    <source>
        <dbReference type="ARBA" id="ARBA00023224"/>
    </source>
</evidence>
<dbReference type="GO" id="GO:0007165">
    <property type="term" value="P:signal transduction"/>
    <property type="evidence" value="ECO:0007669"/>
    <property type="project" value="UniProtKB-KW"/>
</dbReference>
<organism evidence="8">
    <name type="scientific">Vibrio alginolyticus</name>
    <dbReference type="NCBI Taxonomy" id="663"/>
    <lineage>
        <taxon>Bacteria</taxon>
        <taxon>Pseudomonadati</taxon>
        <taxon>Pseudomonadota</taxon>
        <taxon>Gammaproteobacteria</taxon>
        <taxon>Vibrionales</taxon>
        <taxon>Vibrionaceae</taxon>
        <taxon>Vibrio</taxon>
    </lineage>
</organism>
<dbReference type="Gene3D" id="3.30.450.20">
    <property type="entry name" value="PAS domain"/>
    <property type="match status" value="1"/>
</dbReference>
<feature type="domain" description="Methyl-accepting transducer" evidence="6">
    <location>
        <begin position="407"/>
        <end position="643"/>
    </location>
</feature>
<evidence type="ECO:0000259" key="7">
    <source>
        <dbReference type="PROSITE" id="PS50885"/>
    </source>
</evidence>
<keyword evidence="5" id="KW-0472">Membrane</keyword>
<dbReference type="EMBL" id="CP017902">
    <property type="protein sequence ID" value="ARP19033.1"/>
    <property type="molecule type" value="Genomic_DNA"/>
</dbReference>
<keyword evidence="5" id="KW-1133">Transmembrane helix</keyword>
<dbReference type="SUPFAM" id="SSF103190">
    <property type="entry name" value="Sensory domain-like"/>
    <property type="match status" value="1"/>
</dbReference>
<dbReference type="SMART" id="SM00283">
    <property type="entry name" value="MA"/>
    <property type="match status" value="1"/>
</dbReference>
<dbReference type="InterPro" id="IPR033462">
    <property type="entry name" value="Cache_3-Cache_2"/>
</dbReference>
<feature type="domain" description="HAMP" evidence="7">
    <location>
        <begin position="347"/>
        <end position="402"/>
    </location>
</feature>
<dbReference type="PANTHER" id="PTHR32089:SF112">
    <property type="entry name" value="LYSOZYME-LIKE PROTEIN-RELATED"/>
    <property type="match status" value="1"/>
</dbReference>
<dbReference type="AlphaFoldDB" id="A0A1W6V1L0"/>
<evidence type="ECO:0000313" key="8">
    <source>
        <dbReference type="EMBL" id="ARP19033.1"/>
    </source>
</evidence>
<sequence length="678" mass="73732">MLERYRNQSVGFQLKLVITLCLFIAFSSIAALVYRNASDVLLESTLKEHQSKVESMAKTIAGQFDAYLHTAKVLESTFRNGYLAGVYVENYTVDFMGHEVPNITQYSESLINDTKLVDSFTRDTGAIATLFAPLGDDFIRVSTSLKDPQGQRAVGTTLGINHPGYQQLKAGQPYYAQIKLYGERYITYYAPIKDATGKVAGLSFIGLPVDQATQTLFDALEEIKWGDTGYTIIVDNDDNNLGKYLLHPAKSGSDSSILEVADYNGHKPFGQIFEQSSGLIRYPFEYQGNVGEKYLVYTEVPGWNWKLLGGTFIKEVTKGSDTLLTLIAIISSVAAIITFVVLTLFLNRSLQPLTTLNSYMTRLAGGEVSLNIPASRKASKNEITNLSSGVASMASQLNELVGKIRSTSDLVESNSTSVANDAHSNLTQADRQQQEVEQVVTAIEEMASSAQSVAQQVESIAENVRSANTDSQSGLAIVEGVCIDVAQLNDQLDQSATAIEQVNRDSESIQTVTKMIDEIAEQTNLLALNAAIEAARAGEQGRGFAVVADEVRTLAHRTQSSVQDVVEIIEKLKGSTHNAVNMMTDSQRSANQVLDKAQDAGTALEAIAVQVQSIASQADAIAATSEEQAQVSQEIAANAHSISELNRESRNTSAKTSQSAIELQQQARNLKEQVDFFH</sequence>
<evidence type="ECO:0000256" key="3">
    <source>
        <dbReference type="ARBA" id="ARBA00029447"/>
    </source>
</evidence>
<dbReference type="InterPro" id="IPR003660">
    <property type="entry name" value="HAMP_dom"/>
</dbReference>
<keyword evidence="2 4" id="KW-0807">Transducer</keyword>
<evidence type="ECO:0000259" key="6">
    <source>
        <dbReference type="PROSITE" id="PS50111"/>
    </source>
</evidence>
<dbReference type="CDD" id="cd11386">
    <property type="entry name" value="MCP_signal"/>
    <property type="match status" value="1"/>
</dbReference>
<dbReference type="Pfam" id="PF00015">
    <property type="entry name" value="MCPsignal"/>
    <property type="match status" value="1"/>
</dbReference>
<dbReference type="InterPro" id="IPR029151">
    <property type="entry name" value="Sensor-like_sf"/>
</dbReference>
<proteinExistence type="inferred from homology"/>
<dbReference type="PROSITE" id="PS50885">
    <property type="entry name" value="HAMP"/>
    <property type="match status" value="1"/>
</dbReference>
<evidence type="ECO:0000256" key="4">
    <source>
        <dbReference type="PROSITE-ProRule" id="PRU00284"/>
    </source>
</evidence>
<dbReference type="RefSeq" id="WP_086046942.1">
    <property type="nucleotide sequence ID" value="NZ_CP017889.1"/>
</dbReference>
<name>A0A1W6V1L0_VIBAL</name>
<feature type="transmembrane region" description="Helical" evidence="5">
    <location>
        <begin position="12"/>
        <end position="34"/>
    </location>
</feature>
<dbReference type="InterPro" id="IPR004089">
    <property type="entry name" value="MCPsignal_dom"/>
</dbReference>
<evidence type="ECO:0000256" key="5">
    <source>
        <dbReference type="SAM" id="Phobius"/>
    </source>
</evidence>
<dbReference type="SUPFAM" id="SSF58104">
    <property type="entry name" value="Methyl-accepting chemotaxis protein (MCP) signaling domain"/>
    <property type="match status" value="1"/>
</dbReference>
<comment type="subcellular location">
    <subcellularLocation>
        <location evidence="1">Cell inner membrane</location>
    </subcellularLocation>
</comment>
<gene>
    <name evidence="8" type="ORF">K05K4_22050</name>
</gene>
<dbReference type="GO" id="GO:0006935">
    <property type="term" value="P:chemotaxis"/>
    <property type="evidence" value="ECO:0007669"/>
    <property type="project" value="UniProtKB-ARBA"/>
</dbReference>
<dbReference type="Gene3D" id="1.10.287.950">
    <property type="entry name" value="Methyl-accepting chemotaxis protein"/>
    <property type="match status" value="1"/>
</dbReference>
<evidence type="ECO:0000256" key="1">
    <source>
        <dbReference type="ARBA" id="ARBA00004533"/>
    </source>
</evidence>
<feature type="transmembrane region" description="Helical" evidence="5">
    <location>
        <begin position="323"/>
        <end position="346"/>
    </location>
</feature>
<dbReference type="CDD" id="cd12912">
    <property type="entry name" value="PDC2_MCP_like"/>
    <property type="match status" value="1"/>
</dbReference>
<dbReference type="SMART" id="SM00304">
    <property type="entry name" value="HAMP"/>
    <property type="match status" value="1"/>
</dbReference>
<comment type="similarity">
    <text evidence="3">Belongs to the methyl-accepting chemotaxis (MCP) protein family.</text>
</comment>
<dbReference type="GO" id="GO:0005886">
    <property type="term" value="C:plasma membrane"/>
    <property type="evidence" value="ECO:0007669"/>
    <property type="project" value="UniProtKB-SubCell"/>
</dbReference>
<dbReference type="FunFam" id="1.10.287.950:FF:000001">
    <property type="entry name" value="Methyl-accepting chemotaxis sensory transducer"/>
    <property type="match status" value="1"/>
</dbReference>
<accession>A0A1W6V1L0</accession>
<reference evidence="8" key="1">
    <citation type="submission" date="2016-10" db="EMBL/GenBank/DDBJ databases">
        <title>The High Quality Genome of Vibrio alginolyticus K01M1.</title>
        <authorList>
            <person name="Wendling C."/>
            <person name="Chibani C.M."/>
            <person name="Hertel R."/>
            <person name="Sproer C."/>
            <person name="Bunk B."/>
            <person name="Overmann J."/>
            <person name="Roth O."/>
            <person name="Liesegang H."/>
        </authorList>
    </citation>
    <scope>NUCLEOTIDE SEQUENCE</scope>
    <source>
        <strain evidence="8">K05K4</strain>
    </source>
</reference>
<dbReference type="Pfam" id="PF17201">
    <property type="entry name" value="Cache_3-Cache_2"/>
    <property type="match status" value="1"/>
</dbReference>
<dbReference type="PANTHER" id="PTHR32089">
    <property type="entry name" value="METHYL-ACCEPTING CHEMOTAXIS PROTEIN MCPB"/>
    <property type="match status" value="1"/>
</dbReference>
<protein>
    <submittedName>
        <fullName evidence="8">Chemotaxis protein</fullName>
    </submittedName>
</protein>
<dbReference type="PROSITE" id="PS50111">
    <property type="entry name" value="CHEMOTAXIS_TRANSDUC_2"/>
    <property type="match status" value="1"/>
</dbReference>
<keyword evidence="5" id="KW-0812">Transmembrane</keyword>